<keyword evidence="2" id="KW-0378">Hydrolase</keyword>
<keyword evidence="2" id="KW-0121">Carboxypeptidase</keyword>
<protein>
    <submittedName>
        <fullName evidence="2">D-alanyl-D-alanine carboxypeptidase family protein</fullName>
    </submittedName>
</protein>
<name>A0ABY2AR42_9GAMM</name>
<feature type="domain" description="D-alanyl-D-alanine carboxypeptidase-like core" evidence="1">
    <location>
        <begin position="18"/>
        <end position="169"/>
    </location>
</feature>
<organism evidence="2 3">
    <name type="scientific">Corallincola luteus</name>
    <dbReference type="NCBI Taxonomy" id="1775177"/>
    <lineage>
        <taxon>Bacteria</taxon>
        <taxon>Pseudomonadati</taxon>
        <taxon>Pseudomonadota</taxon>
        <taxon>Gammaproteobacteria</taxon>
        <taxon>Alteromonadales</taxon>
        <taxon>Psychromonadaceae</taxon>
        <taxon>Corallincola</taxon>
    </lineage>
</organism>
<dbReference type="PANTHER" id="PTHR34385:SF1">
    <property type="entry name" value="PEPTIDOGLYCAN L-ALANYL-D-GLUTAMATE ENDOPEPTIDASE CWLK"/>
    <property type="match status" value="1"/>
</dbReference>
<evidence type="ECO:0000259" key="1">
    <source>
        <dbReference type="Pfam" id="PF02557"/>
    </source>
</evidence>
<dbReference type="InterPro" id="IPR052179">
    <property type="entry name" value="DD-CPase-like"/>
</dbReference>
<sequence>MTGESESHLHLFGQRGTLVHKDVCLPLQSLFSTAADDGFSLQIASGFRSFERQQAIWQAKFLGTRPLLNHDSQPLDITTLSESEKIAAILHWSALPGTSRHHWGTDLDIFCSLQQGEQPLRLEPDEYALGGPQHSTYLWLREHAGKFGFFWPYNKYRGGVAEEPWHISYGEIAEQALSQLTSTKVMDALTRNQVIGLAHLGPQIEALMVKYVTNVAHWPNNEH</sequence>
<dbReference type="InterPro" id="IPR009045">
    <property type="entry name" value="Zn_M74/Hedgehog-like"/>
</dbReference>
<dbReference type="InterPro" id="IPR003709">
    <property type="entry name" value="VanY-like_core_dom"/>
</dbReference>
<gene>
    <name evidence="2" type="ORF">EZV61_06045</name>
</gene>
<evidence type="ECO:0000313" key="2">
    <source>
        <dbReference type="EMBL" id="TCI05673.1"/>
    </source>
</evidence>
<dbReference type="Proteomes" id="UP000292554">
    <property type="component" value="Unassembled WGS sequence"/>
</dbReference>
<reference evidence="2 3" key="1">
    <citation type="submission" date="2019-02" db="EMBL/GenBank/DDBJ databases">
        <title>Corallincola luteus sp. nov., a marine bacterium isolated from surface sediment of Bohai Sea in China.</title>
        <authorList>
            <person name="Ren Q."/>
        </authorList>
    </citation>
    <scope>NUCLEOTIDE SEQUENCE [LARGE SCALE GENOMIC DNA]</scope>
    <source>
        <strain evidence="2 3">DASS28</strain>
    </source>
</reference>
<proteinExistence type="predicted"/>
<comment type="caution">
    <text evidence="2">The sequence shown here is derived from an EMBL/GenBank/DDBJ whole genome shotgun (WGS) entry which is preliminary data.</text>
</comment>
<accession>A0ABY2AR42</accession>
<keyword evidence="3" id="KW-1185">Reference proteome</keyword>
<dbReference type="Gene3D" id="3.30.1380.10">
    <property type="match status" value="1"/>
</dbReference>
<evidence type="ECO:0000313" key="3">
    <source>
        <dbReference type="Proteomes" id="UP000292554"/>
    </source>
</evidence>
<dbReference type="CDD" id="cd14847">
    <property type="entry name" value="DD-carboxypeptidase_like"/>
    <property type="match status" value="1"/>
</dbReference>
<dbReference type="PANTHER" id="PTHR34385">
    <property type="entry name" value="D-ALANYL-D-ALANINE CARBOXYPEPTIDASE"/>
    <property type="match status" value="1"/>
</dbReference>
<keyword evidence="2" id="KW-0645">Protease</keyword>
<dbReference type="Pfam" id="PF02557">
    <property type="entry name" value="VanY"/>
    <property type="match status" value="1"/>
</dbReference>
<dbReference type="EMBL" id="SJXE01000001">
    <property type="protein sequence ID" value="TCI05673.1"/>
    <property type="molecule type" value="Genomic_DNA"/>
</dbReference>
<dbReference type="SUPFAM" id="SSF55166">
    <property type="entry name" value="Hedgehog/DD-peptidase"/>
    <property type="match status" value="1"/>
</dbReference>
<dbReference type="GO" id="GO:0004180">
    <property type="term" value="F:carboxypeptidase activity"/>
    <property type="evidence" value="ECO:0007669"/>
    <property type="project" value="UniProtKB-KW"/>
</dbReference>